<dbReference type="HOGENOM" id="CLU_021018_5_1_1"/>
<proteinExistence type="predicted"/>
<dbReference type="InterPro" id="IPR036052">
    <property type="entry name" value="TrpB-like_PALP_sf"/>
</dbReference>
<feature type="domain" description="Tryptophan synthase beta chain-like PALP" evidence="1">
    <location>
        <begin position="17"/>
        <end position="113"/>
    </location>
</feature>
<gene>
    <name evidence="2" type="ORF">CGGC5_13684</name>
</gene>
<dbReference type="InterPro" id="IPR001926">
    <property type="entry name" value="TrpB-like_PALP"/>
</dbReference>
<evidence type="ECO:0000259" key="1">
    <source>
        <dbReference type="Pfam" id="PF00291"/>
    </source>
</evidence>
<dbReference type="Gene3D" id="3.40.50.1100">
    <property type="match status" value="1"/>
</dbReference>
<evidence type="ECO:0000313" key="2">
    <source>
        <dbReference type="EMBL" id="ELA25064.1"/>
    </source>
</evidence>
<dbReference type="PANTHER" id="PTHR10314">
    <property type="entry name" value="CYSTATHIONINE BETA-SYNTHASE"/>
    <property type="match status" value="1"/>
</dbReference>
<dbReference type="Pfam" id="PF00291">
    <property type="entry name" value="PALP"/>
    <property type="match status" value="1"/>
</dbReference>
<sequence>MAALGTKMDTVRNGRRKITLEPWASPAITHGRPGEHDIRGVGAGFVPPLLDRGLYDAVRDMDVDEIHAQQMCRYLRRKEGIYAGPSTALNVIAALELAKELRRGKNVVTVVCDSSLKSLKGVRT</sequence>
<name>L2FF82_COLFN</name>
<dbReference type="EMBL" id="KB021196">
    <property type="protein sequence ID" value="ELA25064.1"/>
    <property type="molecule type" value="Genomic_DNA"/>
</dbReference>
<protein>
    <submittedName>
        <fullName evidence="2">Cysteine synthase a</fullName>
    </submittedName>
</protein>
<dbReference type="InterPro" id="IPR050214">
    <property type="entry name" value="Cys_Synth/Cystath_Beta-Synth"/>
</dbReference>
<reference evidence="2" key="1">
    <citation type="submission" date="2012-08" db="EMBL/GenBank/DDBJ databases">
        <title>Genome analysis of Colletotrichum orbiculare and Colletotrichum fructicola.</title>
        <authorList>
            <person name="Gan P.H.P."/>
            <person name="Ikeda K."/>
            <person name="Irieda H."/>
            <person name="Narusaka M."/>
            <person name="O'Connell R.J."/>
            <person name="Narusaka Y."/>
            <person name="Takano Y."/>
            <person name="Kubo Y."/>
            <person name="Shirasu K."/>
        </authorList>
    </citation>
    <scope>NUCLEOTIDE SEQUENCE</scope>
    <source>
        <strain evidence="2">Nara gc5</strain>
    </source>
</reference>
<dbReference type="STRING" id="1213859.L2FF82"/>
<dbReference type="AlphaFoldDB" id="L2FF82"/>
<dbReference type="SUPFAM" id="SSF53686">
    <property type="entry name" value="Tryptophan synthase beta subunit-like PLP-dependent enzymes"/>
    <property type="match status" value="1"/>
</dbReference>
<accession>L2FF82</accession>
<organism evidence="2">
    <name type="scientific">Colletotrichum fructicola (strain Nara gc5)</name>
    <name type="common">Anthracnose fungus</name>
    <name type="synonym">Colletotrichum gloeosporioides (strain Nara gc5)</name>
    <dbReference type="NCBI Taxonomy" id="1213859"/>
    <lineage>
        <taxon>Eukaryota</taxon>
        <taxon>Fungi</taxon>
        <taxon>Dikarya</taxon>
        <taxon>Ascomycota</taxon>
        <taxon>Pezizomycotina</taxon>
        <taxon>Sordariomycetes</taxon>
        <taxon>Hypocreomycetidae</taxon>
        <taxon>Glomerellales</taxon>
        <taxon>Glomerellaceae</taxon>
        <taxon>Colletotrichum</taxon>
        <taxon>Colletotrichum gloeosporioides species complex</taxon>
    </lineage>
</organism>